<gene>
    <name evidence="1" type="ORF">NPIL_670551</name>
</gene>
<comment type="caution">
    <text evidence="1">The sequence shown here is derived from an EMBL/GenBank/DDBJ whole genome shotgun (WGS) entry which is preliminary data.</text>
</comment>
<evidence type="ECO:0000313" key="1">
    <source>
        <dbReference type="EMBL" id="GFU37661.1"/>
    </source>
</evidence>
<protein>
    <submittedName>
        <fullName evidence="1">Uncharacterized protein</fullName>
    </submittedName>
</protein>
<reference evidence="1" key="1">
    <citation type="submission" date="2020-08" db="EMBL/GenBank/DDBJ databases">
        <title>Multicomponent nature underlies the extraordinary mechanical properties of spider dragline silk.</title>
        <authorList>
            <person name="Kono N."/>
            <person name="Nakamura H."/>
            <person name="Mori M."/>
            <person name="Yoshida Y."/>
            <person name="Ohtoshi R."/>
            <person name="Malay A.D."/>
            <person name="Moran D.A.P."/>
            <person name="Tomita M."/>
            <person name="Numata K."/>
            <person name="Arakawa K."/>
        </authorList>
    </citation>
    <scope>NUCLEOTIDE SEQUENCE</scope>
</reference>
<dbReference type="EMBL" id="BMAW01131060">
    <property type="protein sequence ID" value="GFU37661.1"/>
    <property type="molecule type" value="Genomic_DNA"/>
</dbReference>
<proteinExistence type="predicted"/>
<evidence type="ECO:0000313" key="2">
    <source>
        <dbReference type="Proteomes" id="UP000887013"/>
    </source>
</evidence>
<name>A0A8X6US70_NEPPI</name>
<dbReference type="AlphaFoldDB" id="A0A8X6US70"/>
<organism evidence="1 2">
    <name type="scientific">Nephila pilipes</name>
    <name type="common">Giant wood spider</name>
    <name type="synonym">Nephila maculata</name>
    <dbReference type="NCBI Taxonomy" id="299642"/>
    <lineage>
        <taxon>Eukaryota</taxon>
        <taxon>Metazoa</taxon>
        <taxon>Ecdysozoa</taxon>
        <taxon>Arthropoda</taxon>
        <taxon>Chelicerata</taxon>
        <taxon>Arachnida</taxon>
        <taxon>Araneae</taxon>
        <taxon>Araneomorphae</taxon>
        <taxon>Entelegynae</taxon>
        <taxon>Araneoidea</taxon>
        <taxon>Nephilidae</taxon>
        <taxon>Nephila</taxon>
    </lineage>
</organism>
<dbReference type="Proteomes" id="UP000887013">
    <property type="component" value="Unassembled WGS sequence"/>
</dbReference>
<sequence>MAGTKVLKFCTATRLPRQQRMLFLTIATAGESISDAFGCTLTVHAGGIAAALPASGLSKGSGTAAHGVQRMQGALCGAVRALLTKVRTELIRKVSAKLIS</sequence>
<keyword evidence="2" id="KW-1185">Reference proteome</keyword>
<accession>A0A8X6US70</accession>